<reference evidence="1 2" key="1">
    <citation type="journal article" date="2013" name="Mar. Genomics">
        <title>Expression of sulfatases in Rhodopirellula baltica and the diversity of sulfatases in the genus Rhodopirellula.</title>
        <authorList>
            <person name="Wegner C.E."/>
            <person name="Richter-Heitmann T."/>
            <person name="Klindworth A."/>
            <person name="Klockow C."/>
            <person name="Richter M."/>
            <person name="Achstetter T."/>
            <person name="Glockner F.O."/>
            <person name="Harder J."/>
        </authorList>
    </citation>
    <scope>NUCLEOTIDE SEQUENCE [LARGE SCALE GENOMIC DNA]</scope>
    <source>
        <strain evidence="1 2">WH47</strain>
    </source>
</reference>
<protein>
    <submittedName>
        <fullName evidence="1">Uncharacterized protein</fullName>
    </submittedName>
</protein>
<gene>
    <name evidence="1" type="ORF">RBWH47_04507</name>
</gene>
<evidence type="ECO:0000313" key="1">
    <source>
        <dbReference type="EMBL" id="EGF29498.1"/>
    </source>
</evidence>
<name>F2ALH1_RHOBT</name>
<organism evidence="1 2">
    <name type="scientific">Rhodopirellula baltica WH47</name>
    <dbReference type="NCBI Taxonomy" id="991778"/>
    <lineage>
        <taxon>Bacteria</taxon>
        <taxon>Pseudomonadati</taxon>
        <taxon>Planctomycetota</taxon>
        <taxon>Planctomycetia</taxon>
        <taxon>Pirellulales</taxon>
        <taxon>Pirellulaceae</taxon>
        <taxon>Rhodopirellula</taxon>
    </lineage>
</organism>
<proteinExistence type="predicted"/>
<dbReference type="EMBL" id="AFAR01000026">
    <property type="protein sequence ID" value="EGF29498.1"/>
    <property type="molecule type" value="Genomic_DNA"/>
</dbReference>
<accession>F2ALH1</accession>
<comment type="caution">
    <text evidence="1">The sequence shown here is derived from an EMBL/GenBank/DDBJ whole genome shotgun (WGS) entry which is preliminary data.</text>
</comment>
<sequence length="100" mass="10610">MGTVAFVDSMGAHRNACATNGGCGGFLFQSSRLSPSRKTGHCLVGVVDVFPKSTGRIESLRFANSLRWCEAADAESTPITLAAGKHLRGSKHWPRSAGFD</sequence>
<dbReference type="Proteomes" id="UP000006222">
    <property type="component" value="Unassembled WGS sequence"/>
</dbReference>
<evidence type="ECO:0000313" key="2">
    <source>
        <dbReference type="Proteomes" id="UP000006222"/>
    </source>
</evidence>
<dbReference type="AlphaFoldDB" id="F2ALH1"/>